<proteinExistence type="predicted"/>
<feature type="domain" description="OTU" evidence="3">
    <location>
        <begin position="10"/>
        <end position="140"/>
    </location>
</feature>
<dbReference type="Proteomes" id="UP001359485">
    <property type="component" value="Unassembled WGS sequence"/>
</dbReference>
<dbReference type="PANTHER" id="PTHR12419">
    <property type="entry name" value="OTU DOMAIN CONTAINING PROTEIN"/>
    <property type="match status" value="1"/>
</dbReference>
<dbReference type="Pfam" id="PF02338">
    <property type="entry name" value="OTU"/>
    <property type="match status" value="1"/>
</dbReference>
<feature type="region of interest" description="Disordered" evidence="1">
    <location>
        <begin position="344"/>
        <end position="409"/>
    </location>
</feature>
<feature type="compositionally biased region" description="Low complexity" evidence="1">
    <location>
        <begin position="400"/>
        <end position="409"/>
    </location>
</feature>
<dbReference type="CDD" id="cd20380">
    <property type="entry name" value="Tudor_TDRD13-like"/>
    <property type="match status" value="1"/>
</dbReference>
<feature type="compositionally biased region" description="Basic residues" evidence="1">
    <location>
        <begin position="535"/>
        <end position="545"/>
    </location>
</feature>
<evidence type="ECO:0000313" key="4">
    <source>
        <dbReference type="EMBL" id="KAK6641758.1"/>
    </source>
</evidence>
<feature type="compositionally biased region" description="Basic residues" evidence="1">
    <location>
        <begin position="351"/>
        <end position="362"/>
    </location>
</feature>
<feature type="compositionally biased region" description="Low complexity" evidence="1">
    <location>
        <begin position="513"/>
        <end position="528"/>
    </location>
</feature>
<feature type="domain" description="Tudor" evidence="2">
    <location>
        <begin position="264"/>
        <end position="323"/>
    </location>
</feature>
<protein>
    <recommendedName>
        <fullName evidence="6">OTU domain-containing protein</fullName>
    </recommendedName>
</protein>
<dbReference type="InterPro" id="IPR038765">
    <property type="entry name" value="Papain-like_cys_pep_sf"/>
</dbReference>
<dbReference type="InterPro" id="IPR049770">
    <property type="entry name" value="OTU_Tudor"/>
</dbReference>
<dbReference type="InterPro" id="IPR002999">
    <property type="entry name" value="Tudor"/>
</dbReference>
<dbReference type="SUPFAM" id="SSF54001">
    <property type="entry name" value="Cysteine proteinases"/>
    <property type="match status" value="1"/>
</dbReference>
<reference evidence="4 5" key="1">
    <citation type="submission" date="2023-09" db="EMBL/GenBank/DDBJ databases">
        <title>Genomes of two closely related lineages of the louse Polyplax serrata with different host specificities.</title>
        <authorList>
            <person name="Martinu J."/>
            <person name="Tarabai H."/>
            <person name="Stefka J."/>
            <person name="Hypsa V."/>
        </authorList>
    </citation>
    <scope>NUCLEOTIDE SEQUENCE [LARGE SCALE GENOMIC DNA]</scope>
    <source>
        <strain evidence="4">98ZLc_SE</strain>
    </source>
</reference>
<feature type="region of interest" description="Disordered" evidence="1">
    <location>
        <begin position="508"/>
        <end position="595"/>
    </location>
</feature>
<feature type="compositionally biased region" description="Basic and acidic residues" evidence="1">
    <location>
        <begin position="547"/>
        <end position="561"/>
    </location>
</feature>
<dbReference type="Gene3D" id="3.90.70.80">
    <property type="match status" value="1"/>
</dbReference>
<dbReference type="EMBL" id="JAWJWF010000001">
    <property type="protein sequence ID" value="KAK6641758.1"/>
    <property type="molecule type" value="Genomic_DNA"/>
</dbReference>
<feature type="compositionally biased region" description="Pro residues" evidence="1">
    <location>
        <begin position="582"/>
        <end position="592"/>
    </location>
</feature>
<evidence type="ECO:0008006" key="6">
    <source>
        <dbReference type="Google" id="ProtNLM"/>
    </source>
</evidence>
<sequence length="666" mass="75714">MDVWLDGQGLYRKNTALDGTCLFRAVADQLFSYHVPNGHVLLREQCVKFMRENRHMFESKVISGPFDEYLDNLSDLKQWAGQLELEALSLIYGYIFKLNSNALINVSIDLAPIPATQNGYERKIMLCFTPDNFYDAVYPKSYIENAGFCQSIVYGILYRGVFKLEDLEYAVEKMLHDKSARARREKYLNSQSQGREDSIYDFYLEDSLGPINMKELLDMGAILFPYKVAKALDPDIYRNIDFDNWVDTLRVPRKNSFCFGNGGPLRVGVKCLLKLDENRVYNAHVQEMSPDCGPVLVFVEEIGEKLTVRYENLEPLPRTSLKPEWTFSHKHQIINKFRELGITNGDDCNKNKSRNKNRKGKNGIKYPPMLERKKDNSDHLASSDVIEQNRQNENNRNKNDSNGSVSSNSTVVIAEPDSTTSSYGGMTPNSPPAQAYYGNNVILTPCGWTSPTPQPQVVKTVNLMVNKSVKVDCTDLPLSDLETIRFFFNLGIDYFRMGCLVWPSSPTCEENNVTSKSSTTVSRTVTKSPEAGKLKLIKNQKKPPRFMKMDSVESSKIEKPQRSGSTEDDYSNEITTDQPQQQQPPPPLPQQPIPFAIPFNPQYAVQYPTPYHLPGYPIPPVQETTVPVETAPIATIGYSEHPPHYVEPSYTIPYMVYAHPQYYYSN</sequence>
<evidence type="ECO:0000259" key="3">
    <source>
        <dbReference type="PROSITE" id="PS50802"/>
    </source>
</evidence>
<dbReference type="PROSITE" id="PS50802">
    <property type="entry name" value="OTU"/>
    <property type="match status" value="1"/>
</dbReference>
<comment type="caution">
    <text evidence="4">The sequence shown here is derived from an EMBL/GenBank/DDBJ whole genome shotgun (WGS) entry which is preliminary data.</text>
</comment>
<organism evidence="4 5">
    <name type="scientific">Polyplax serrata</name>
    <name type="common">Common mouse louse</name>
    <dbReference type="NCBI Taxonomy" id="468196"/>
    <lineage>
        <taxon>Eukaryota</taxon>
        <taxon>Metazoa</taxon>
        <taxon>Ecdysozoa</taxon>
        <taxon>Arthropoda</taxon>
        <taxon>Hexapoda</taxon>
        <taxon>Insecta</taxon>
        <taxon>Pterygota</taxon>
        <taxon>Neoptera</taxon>
        <taxon>Paraneoptera</taxon>
        <taxon>Psocodea</taxon>
        <taxon>Troctomorpha</taxon>
        <taxon>Phthiraptera</taxon>
        <taxon>Anoplura</taxon>
        <taxon>Polyplacidae</taxon>
        <taxon>Polyplax</taxon>
    </lineage>
</organism>
<dbReference type="SUPFAM" id="SSF63748">
    <property type="entry name" value="Tudor/PWWP/MBT"/>
    <property type="match status" value="1"/>
</dbReference>
<dbReference type="PANTHER" id="PTHR12419:SF115">
    <property type="entry name" value="PROTEIN OVARIAN TUMOR LOCUS-RELATED"/>
    <property type="match status" value="1"/>
</dbReference>
<keyword evidence="5" id="KW-1185">Reference proteome</keyword>
<evidence type="ECO:0000256" key="1">
    <source>
        <dbReference type="SAM" id="MobiDB-lite"/>
    </source>
</evidence>
<evidence type="ECO:0000313" key="5">
    <source>
        <dbReference type="Proteomes" id="UP001359485"/>
    </source>
</evidence>
<name>A0ABR1BE96_POLSC</name>
<gene>
    <name evidence="4" type="ORF">RUM44_013473</name>
</gene>
<dbReference type="PROSITE" id="PS50304">
    <property type="entry name" value="TUDOR"/>
    <property type="match status" value="1"/>
</dbReference>
<dbReference type="InterPro" id="IPR003323">
    <property type="entry name" value="OTU_dom"/>
</dbReference>
<accession>A0ABR1BE96</accession>
<evidence type="ECO:0000259" key="2">
    <source>
        <dbReference type="PROSITE" id="PS50304"/>
    </source>
</evidence>
<dbReference type="InterPro" id="IPR050704">
    <property type="entry name" value="Peptidase_C85-like"/>
</dbReference>